<organism evidence="2 3">
    <name type="scientific">Caenispirillum salinarum AK4</name>
    <dbReference type="NCBI Taxonomy" id="1238182"/>
    <lineage>
        <taxon>Bacteria</taxon>
        <taxon>Pseudomonadati</taxon>
        <taxon>Pseudomonadota</taxon>
        <taxon>Alphaproteobacteria</taxon>
        <taxon>Rhodospirillales</taxon>
        <taxon>Novispirillaceae</taxon>
        <taxon>Caenispirillum</taxon>
    </lineage>
</organism>
<dbReference type="EMBL" id="ANHY01000018">
    <property type="protein sequence ID" value="EKV27721.1"/>
    <property type="molecule type" value="Genomic_DNA"/>
</dbReference>
<evidence type="ECO:0000313" key="3">
    <source>
        <dbReference type="Proteomes" id="UP000009881"/>
    </source>
</evidence>
<keyword evidence="1" id="KW-0812">Transmembrane</keyword>
<evidence type="ECO:0008006" key="4">
    <source>
        <dbReference type="Google" id="ProtNLM"/>
    </source>
</evidence>
<reference evidence="2 3" key="1">
    <citation type="journal article" date="2013" name="Genome Announc.">
        <title>Draft Genome Sequence of an Alphaproteobacterium, Caenispirillum salinarum AK4(T), Isolated from a Solar Saltern.</title>
        <authorList>
            <person name="Khatri I."/>
            <person name="Singh A."/>
            <person name="Korpole S."/>
            <person name="Pinnaka A.K."/>
            <person name="Subramanian S."/>
        </authorList>
    </citation>
    <scope>NUCLEOTIDE SEQUENCE [LARGE SCALE GENOMIC DNA]</scope>
    <source>
        <strain evidence="2 3">AK4</strain>
    </source>
</reference>
<feature type="transmembrane region" description="Helical" evidence="1">
    <location>
        <begin position="67"/>
        <end position="100"/>
    </location>
</feature>
<proteinExistence type="predicted"/>
<dbReference type="Proteomes" id="UP000009881">
    <property type="component" value="Unassembled WGS sequence"/>
</dbReference>
<name>K9HGH4_9PROT</name>
<protein>
    <recommendedName>
        <fullName evidence="4">Branched-chain amino acid transport</fullName>
    </recommendedName>
</protein>
<keyword evidence="1" id="KW-1133">Transmembrane helix</keyword>
<keyword evidence="1" id="KW-0472">Membrane</keyword>
<feature type="transmembrane region" description="Helical" evidence="1">
    <location>
        <begin position="34"/>
        <end position="55"/>
    </location>
</feature>
<dbReference type="Pfam" id="PF05437">
    <property type="entry name" value="AzlD"/>
    <property type="match status" value="1"/>
</dbReference>
<dbReference type="InterPro" id="IPR008407">
    <property type="entry name" value="Brnchd-chn_aa_trnsp_AzlD"/>
</dbReference>
<sequence>MTVALTLVGITFALRVIPVVLLTRTRLPPVVDRWLSVAGDSVVVSFVVLIGFFDADAGVPRMDAEMAAGLAVTCALCVLARGPLVSIAGGTATFALLLALGGL</sequence>
<dbReference type="AlphaFoldDB" id="K9HGH4"/>
<gene>
    <name evidence="2" type="ORF">C882_1316</name>
</gene>
<keyword evidence="3" id="KW-1185">Reference proteome</keyword>
<evidence type="ECO:0000313" key="2">
    <source>
        <dbReference type="EMBL" id="EKV27721.1"/>
    </source>
</evidence>
<evidence type="ECO:0000256" key="1">
    <source>
        <dbReference type="SAM" id="Phobius"/>
    </source>
</evidence>
<accession>K9HGH4</accession>
<comment type="caution">
    <text evidence="2">The sequence shown here is derived from an EMBL/GenBank/DDBJ whole genome shotgun (WGS) entry which is preliminary data.</text>
</comment>
<dbReference type="STRING" id="1238182.C882_1316"/>